<feature type="repeat" description="WD" evidence="1">
    <location>
        <begin position="9"/>
        <end position="41"/>
    </location>
</feature>
<dbReference type="PROSITE" id="PS50082">
    <property type="entry name" value="WD_REPEATS_2"/>
    <property type="match status" value="1"/>
</dbReference>
<dbReference type="EMBL" id="BT122446">
    <property type="protein sequence ID" value="ADE75824.1"/>
    <property type="molecule type" value="mRNA"/>
</dbReference>
<dbReference type="GO" id="GO:0003714">
    <property type="term" value="F:transcription corepressor activity"/>
    <property type="evidence" value="ECO:0007669"/>
    <property type="project" value="InterPro"/>
</dbReference>
<keyword evidence="1" id="KW-0853">WD repeat</keyword>
<dbReference type="InterPro" id="IPR036322">
    <property type="entry name" value="WD40_repeat_dom_sf"/>
</dbReference>
<dbReference type="AlphaFoldDB" id="D5A8F5"/>
<evidence type="ECO:0000256" key="1">
    <source>
        <dbReference type="PROSITE-ProRule" id="PRU00221"/>
    </source>
</evidence>
<sequence>MAENKTMSLKSHEALITALAQSPATGMVASASHDKCVKLWK</sequence>
<dbReference type="PANTHER" id="PTHR44376:SF5">
    <property type="entry name" value="TRANSCRIPTIONAL COREPRESSOR LEUNIG ISOFORM X1"/>
    <property type="match status" value="1"/>
</dbReference>
<evidence type="ECO:0000313" key="2">
    <source>
        <dbReference type="EMBL" id="ADE75824.1"/>
    </source>
</evidence>
<dbReference type="PANTHER" id="PTHR44376">
    <property type="entry name" value="TRANSCRIPTIONAL REGULATOR OF FILAMENTOUS GROWTH FLO8"/>
    <property type="match status" value="1"/>
</dbReference>
<organism evidence="2">
    <name type="scientific">Picea sitchensis</name>
    <name type="common">Sitka spruce</name>
    <name type="synonym">Pinus sitchensis</name>
    <dbReference type="NCBI Taxonomy" id="3332"/>
    <lineage>
        <taxon>Eukaryota</taxon>
        <taxon>Viridiplantae</taxon>
        <taxon>Streptophyta</taxon>
        <taxon>Embryophyta</taxon>
        <taxon>Tracheophyta</taxon>
        <taxon>Spermatophyta</taxon>
        <taxon>Pinopsida</taxon>
        <taxon>Pinidae</taxon>
        <taxon>Conifers I</taxon>
        <taxon>Pinales</taxon>
        <taxon>Pinaceae</taxon>
        <taxon>Picea</taxon>
    </lineage>
</organism>
<reference evidence="2" key="1">
    <citation type="submission" date="2010-04" db="EMBL/GenBank/DDBJ databases">
        <authorList>
            <person name="Reid K.E."/>
            <person name="Liao N."/>
            <person name="Chan S."/>
            <person name="Docking R."/>
            <person name="Taylor G."/>
            <person name="Moore R."/>
            <person name="Mayo M."/>
            <person name="Munro S."/>
            <person name="King J."/>
            <person name="Yanchuk A."/>
            <person name="Holt R."/>
            <person name="Jones S."/>
            <person name="Marra M."/>
            <person name="Ritland C.E."/>
            <person name="Ritland K."/>
            <person name="Bohlmann J."/>
        </authorList>
    </citation>
    <scope>NUCLEOTIDE SEQUENCE</scope>
    <source>
        <tissue evidence="2">Buds collected with no treatment. Collection October 2007</tissue>
    </source>
</reference>
<dbReference type="Gene3D" id="2.130.10.10">
    <property type="entry name" value="YVTN repeat-like/Quinoprotein amine dehydrogenase"/>
    <property type="match status" value="1"/>
</dbReference>
<dbReference type="InterPro" id="IPR001680">
    <property type="entry name" value="WD40_rpt"/>
</dbReference>
<dbReference type="PROSITE" id="PS50294">
    <property type="entry name" value="WD_REPEATS_REGION"/>
    <property type="match status" value="1"/>
</dbReference>
<dbReference type="InterPro" id="IPR015943">
    <property type="entry name" value="WD40/YVTN_repeat-like_dom_sf"/>
</dbReference>
<proteinExistence type="evidence at transcript level"/>
<protein>
    <submittedName>
        <fullName evidence="2">Uncharacterized protein</fullName>
    </submittedName>
</protein>
<dbReference type="SUPFAM" id="SSF50978">
    <property type="entry name" value="WD40 repeat-like"/>
    <property type="match status" value="1"/>
</dbReference>
<accession>D5A8F5</accession>
<name>D5A8F5_PICSI</name>
<dbReference type="Pfam" id="PF00400">
    <property type="entry name" value="WD40"/>
    <property type="match status" value="1"/>
</dbReference>
<dbReference type="InterPro" id="IPR044716">
    <property type="entry name" value="LEUNIG-like"/>
</dbReference>
<dbReference type="SMART" id="SM00320">
    <property type="entry name" value="WD40"/>
    <property type="match status" value="1"/>
</dbReference>